<feature type="region of interest" description="Disordered" evidence="2">
    <location>
        <begin position="117"/>
        <end position="136"/>
    </location>
</feature>
<feature type="compositionally biased region" description="Polar residues" evidence="2">
    <location>
        <begin position="493"/>
        <end position="510"/>
    </location>
</feature>
<feature type="region of interest" description="Disordered" evidence="2">
    <location>
        <begin position="489"/>
        <end position="526"/>
    </location>
</feature>
<feature type="compositionally biased region" description="Polar residues" evidence="2">
    <location>
        <begin position="171"/>
        <end position="181"/>
    </location>
</feature>
<reference evidence="3 4" key="1">
    <citation type="submission" date="2021-02" db="EMBL/GenBank/DDBJ databases">
        <title>Porcisia hertigi Genome sequencing and assembly.</title>
        <authorList>
            <person name="Almutairi H."/>
            <person name="Gatherer D."/>
        </authorList>
    </citation>
    <scope>NUCLEOTIDE SEQUENCE [LARGE SCALE GENOMIC DNA]</scope>
    <source>
        <strain evidence="3 4">C119</strain>
    </source>
</reference>
<feature type="compositionally biased region" description="Polar residues" evidence="2">
    <location>
        <begin position="1152"/>
        <end position="1161"/>
    </location>
</feature>
<dbReference type="GeneID" id="94290939"/>
<feature type="region of interest" description="Disordered" evidence="2">
    <location>
        <begin position="141"/>
        <end position="183"/>
    </location>
</feature>
<feature type="region of interest" description="Disordered" evidence="2">
    <location>
        <begin position="360"/>
        <end position="381"/>
    </location>
</feature>
<dbReference type="EMBL" id="JAFJZO010000023">
    <property type="protein sequence ID" value="KAG5504439.1"/>
    <property type="molecule type" value="Genomic_DNA"/>
</dbReference>
<evidence type="ECO:0000313" key="3">
    <source>
        <dbReference type="EMBL" id="KAG5504439.1"/>
    </source>
</evidence>
<feature type="compositionally biased region" description="Polar residues" evidence="2">
    <location>
        <begin position="1212"/>
        <end position="1221"/>
    </location>
</feature>
<gene>
    <name evidence="3" type="ORF">JKF63_04891</name>
</gene>
<feature type="compositionally biased region" description="Acidic residues" evidence="2">
    <location>
        <begin position="1382"/>
        <end position="1395"/>
    </location>
</feature>
<organism evidence="3 4">
    <name type="scientific">Porcisia hertigi</name>
    <dbReference type="NCBI Taxonomy" id="2761500"/>
    <lineage>
        <taxon>Eukaryota</taxon>
        <taxon>Discoba</taxon>
        <taxon>Euglenozoa</taxon>
        <taxon>Kinetoplastea</taxon>
        <taxon>Metakinetoplastina</taxon>
        <taxon>Trypanosomatida</taxon>
        <taxon>Trypanosomatidae</taxon>
        <taxon>Leishmaniinae</taxon>
        <taxon>Porcisia</taxon>
    </lineage>
</organism>
<proteinExistence type="predicted"/>
<dbReference type="RefSeq" id="XP_067757062.1">
    <property type="nucleotide sequence ID" value="XM_067900862.1"/>
</dbReference>
<feature type="compositionally biased region" description="Polar residues" evidence="2">
    <location>
        <begin position="1348"/>
        <end position="1372"/>
    </location>
</feature>
<feature type="compositionally biased region" description="Basic and acidic residues" evidence="2">
    <location>
        <begin position="1120"/>
        <end position="1139"/>
    </location>
</feature>
<dbReference type="Proteomes" id="UP000674318">
    <property type="component" value="Unassembled WGS sequence"/>
</dbReference>
<feature type="region of interest" description="Disordered" evidence="2">
    <location>
        <begin position="1036"/>
        <end position="1066"/>
    </location>
</feature>
<dbReference type="KEGG" id="phet:94290939"/>
<comment type="caution">
    <text evidence="3">The sequence shown here is derived from an EMBL/GenBank/DDBJ whole genome shotgun (WGS) entry which is preliminary data.</text>
</comment>
<name>A0A836LAA1_9TRYP</name>
<accession>A0A836LAA1</accession>
<feature type="compositionally biased region" description="Low complexity" evidence="2">
    <location>
        <begin position="1222"/>
        <end position="1245"/>
    </location>
</feature>
<keyword evidence="4" id="KW-1185">Reference proteome</keyword>
<feature type="coiled-coil region" evidence="1">
    <location>
        <begin position="34"/>
        <end position="82"/>
    </location>
</feature>
<protein>
    <submittedName>
        <fullName evidence="3">Uncharacterized protein</fullName>
    </submittedName>
</protein>
<keyword evidence="1" id="KW-0175">Coiled coil</keyword>
<sequence>MAGITVNTAMKQINVEAASKEQLVDFIRRMHPLLQREQERARELESQVSGLQAFIYEKNAEIRELRQQSERLAEKSASDEETISTLIKQMEDMCSGLAPSPSVLAINGTAVVPLKRRAEHGKGKSHPSADTATGEYAPETHHSLDKIGNSDVGHQPSCAPSLHKEGMDSALDQSRSQSASPMGNKMEEILALKNKVQELMEVNAFYSAIVSQHDQEEKVRMSQVLARCSGHPDYDVADFRQEVERLQLRISNMCNQSEKLQRTIKAVEAEKATLREENEVLRRESVLLEAEMVEVAREYARARKSLVAVAATSVRPSASLDQALALGEEVPQVRAASEHPQGLLGDLLTVPTPSVDAYVQQSDRSASHPSPGTASRVSPLAGDERQRMNGLVPHSAQTVATMKTAQSHSRFAFRSLRPMRVRNPDAHERELLDRIRLYEEQFAQMEAFESDRQRSFDDMERNRAELFVSMNNHIEKQRKEIHRLRKLYEETSPKSSMTARPSRNYSVTSSRNREEEAEGGSSRHCVSGSPVEHCLTAVPTSSQSLRIVDSVDGLDGGDDTAPAWTLEGENAVSHDRHRQQIGSAFPSVTFGPLDELMWREEYKRSHICIEAVEEELQLFLDMHTSTVRLSASELKARESELLRKTAGSVSDVDALQTRVVELAAQLGGSVEAENVFVCNVKESGARATTGVSDTNSTEMNVLHIASSLWEDKALLMVFMALEAYTTVLEYHAQFIESLRVSNSSVEKVTLAEDCCIDADIARDLEEVRVVLGAVRCPLQSQLFLTQEAAPHLCAESSGQKRVDERLAASQADTNSREAEVQGASIADHTVPYRLSPQTVSPFTQAPIASLSAHTNSANSKEGILHGVVDDVKHMEVMFASPEMVLHEQTSERSVRSTLRGTTCEAQEERSDGDSGLVVASFQKVDAQTVGVVIEAPGDEAVPLSLSTEEAVTDATFHQDSLDRPRCHGSTATSCKGGAGSVYSRSSSSLSGKGSPGTLLEGHSTSAKVKAEAERETISSTGLNSLAAKPLPAQSSFAGSADLKQSDSTAEDSGAGDAGDESSVASYESTLKSASQLVITEGEEAQFLEQLNREMAGGELEKVAGLRDAEDGTAASPDDLVVDHVSGEDRDPRCSEHQRSETGATPAEVPSVENVSLFSSRSGARRQKGIGDGSQDEDLDFAVLQDKLDESTTPPMESPDRRSGKSGVASSPAPLSNDVSVQRPSTSRTSTSLSLSSTPSAARSPSGDSGHFDRVAACDHTVPKHPVPVVGGAPPSLPPTSLDELFGPSGDVAYSSSVHRSDGPPFGVSPTPRPLPSFSDPYTTLNVSDVGAVMGLATSPNALFEPRPQQVSLPPYISSSPPGGQHLQPSSDPKNVYSHDSSSPDDDFEADFDPFA</sequence>
<feature type="region of interest" description="Disordered" evidence="2">
    <location>
        <begin position="1344"/>
        <end position="1395"/>
    </location>
</feature>
<feature type="coiled-coil region" evidence="1">
    <location>
        <begin position="236"/>
        <end position="298"/>
    </location>
</feature>
<dbReference type="OrthoDB" id="265747at2759"/>
<evidence type="ECO:0000256" key="1">
    <source>
        <dbReference type="SAM" id="Coils"/>
    </source>
</evidence>
<feature type="compositionally biased region" description="Low complexity" evidence="2">
    <location>
        <begin position="980"/>
        <end position="996"/>
    </location>
</feature>
<evidence type="ECO:0000256" key="2">
    <source>
        <dbReference type="SAM" id="MobiDB-lite"/>
    </source>
</evidence>
<feature type="region of interest" description="Disordered" evidence="2">
    <location>
        <begin position="954"/>
        <end position="1015"/>
    </location>
</feature>
<feature type="region of interest" description="Disordered" evidence="2">
    <location>
        <begin position="1101"/>
        <end position="1319"/>
    </location>
</feature>
<feature type="compositionally biased region" description="Polar residues" evidence="2">
    <location>
        <begin position="360"/>
        <end position="376"/>
    </location>
</feature>
<evidence type="ECO:0000313" key="4">
    <source>
        <dbReference type="Proteomes" id="UP000674318"/>
    </source>
</evidence>